<evidence type="ECO:0000313" key="1">
    <source>
        <dbReference type="EMBL" id="SET64673.1"/>
    </source>
</evidence>
<dbReference type="GeneID" id="93279878"/>
<reference evidence="2" key="1">
    <citation type="submission" date="2016-10" db="EMBL/GenBank/DDBJ databases">
        <authorList>
            <person name="Varghese N."/>
            <person name="Submissions S."/>
        </authorList>
    </citation>
    <scope>NUCLEOTIDE SEQUENCE [LARGE SCALE GENOMIC DNA]</scope>
    <source>
        <strain evidence="2">NLAE-zl-G277</strain>
    </source>
</reference>
<organism evidence="1 2">
    <name type="scientific">Enterocloster lavalensis</name>
    <dbReference type="NCBI Taxonomy" id="460384"/>
    <lineage>
        <taxon>Bacteria</taxon>
        <taxon>Bacillati</taxon>
        <taxon>Bacillota</taxon>
        <taxon>Clostridia</taxon>
        <taxon>Lachnospirales</taxon>
        <taxon>Lachnospiraceae</taxon>
        <taxon>Enterocloster</taxon>
    </lineage>
</organism>
<proteinExistence type="predicted"/>
<protein>
    <recommendedName>
        <fullName evidence="3">Prenyltransferase and squalene oxidase repeat-containing protein</fullName>
    </recommendedName>
</protein>
<dbReference type="AlphaFoldDB" id="A0A1I0G1R4"/>
<dbReference type="STRING" id="460384.SAMN05216313_11071"/>
<dbReference type="InterPro" id="IPR008930">
    <property type="entry name" value="Terpenoid_cyclase/PrenylTrfase"/>
</dbReference>
<dbReference type="EMBL" id="FOIM01000010">
    <property type="protein sequence ID" value="SET64673.1"/>
    <property type="molecule type" value="Genomic_DNA"/>
</dbReference>
<evidence type="ECO:0000313" key="2">
    <source>
        <dbReference type="Proteomes" id="UP000198508"/>
    </source>
</evidence>
<gene>
    <name evidence="1" type="ORF">SAMN05216313_11071</name>
</gene>
<dbReference type="SUPFAM" id="SSF48239">
    <property type="entry name" value="Terpenoid cyclases/Protein prenyltransferases"/>
    <property type="match status" value="1"/>
</dbReference>
<name>A0A1I0G1R4_9FIRM</name>
<dbReference type="RefSeq" id="WP_092363503.1">
    <property type="nucleotide sequence ID" value="NZ_FOIM01000010.1"/>
</dbReference>
<keyword evidence="2" id="KW-1185">Reference proteome</keyword>
<dbReference type="Proteomes" id="UP000198508">
    <property type="component" value="Unassembled WGS sequence"/>
</dbReference>
<sequence length="316" mass="36104">MKKLNAAAYNEVRTWIYRNARPLELALWQFDFENGSPERVADMLRFYQNEDGGFGNGVEPDSWNPESSPYATMIAAGMLRGIGLAEQGQPILEGIFRYLESGVHTSERGWHFGIPSNDRYPRAPWWCYSEELNAVQDMGITAALCALILRYGSGHGALYERACGYVDQILEQVAARENFGEMGAGALGILVQDIEAAGLTGRFDCRRVKEMLPELVNRTIERNVVKWAEYTPRPSEFIAFPESVYYPENEAIVETELDYLIDTRNPGGVWNITWTWFDLGEIYPKEFAVSENWWMSSKAIEKMRFLRAFGRIERGF</sequence>
<accession>A0A1I0G1R4</accession>
<evidence type="ECO:0008006" key="3">
    <source>
        <dbReference type="Google" id="ProtNLM"/>
    </source>
</evidence>